<evidence type="ECO:0000313" key="1">
    <source>
        <dbReference type="EMBL" id="CEN50785.1"/>
    </source>
</evidence>
<proteinExistence type="predicted"/>
<gene>
    <name evidence="1" type="ORF">CCAN11_2200011</name>
</gene>
<reference evidence="2" key="1">
    <citation type="submission" date="2015-01" db="EMBL/GenBank/DDBJ databases">
        <authorList>
            <person name="MANFREDI Pablo"/>
        </authorList>
    </citation>
    <scope>NUCLEOTIDE SEQUENCE [LARGE SCALE GENOMIC DNA]</scope>
    <source>
        <strain evidence="2">Cc11</strain>
    </source>
</reference>
<organism evidence="1 2">
    <name type="scientific">Capnocytophaga canimorsus</name>
    <dbReference type="NCBI Taxonomy" id="28188"/>
    <lineage>
        <taxon>Bacteria</taxon>
        <taxon>Pseudomonadati</taxon>
        <taxon>Bacteroidota</taxon>
        <taxon>Flavobacteriia</taxon>
        <taxon>Flavobacteriales</taxon>
        <taxon>Flavobacteriaceae</taxon>
        <taxon>Capnocytophaga</taxon>
    </lineage>
</organism>
<accession>A0A0B7IG41</accession>
<dbReference type="EMBL" id="CDOK01000136">
    <property type="protein sequence ID" value="CEN50785.1"/>
    <property type="molecule type" value="Genomic_DNA"/>
</dbReference>
<protein>
    <submittedName>
        <fullName evidence="1">Uncharacterized protein</fullName>
    </submittedName>
</protein>
<sequence length="84" mass="9658">MIRNNFPENHLMTSPKARVFLKNYHQLGNAKKGHHSIVGNIAISLWVIAKVGVQYRLKNQNFPSVTKIIVYKHTKKEIIISSFT</sequence>
<dbReference type="Proteomes" id="UP000039370">
    <property type="component" value="Unassembled WGS sequence"/>
</dbReference>
<evidence type="ECO:0000313" key="2">
    <source>
        <dbReference type="Proteomes" id="UP000039370"/>
    </source>
</evidence>
<dbReference type="AlphaFoldDB" id="A0A0B7IG41"/>
<name>A0A0B7IG41_9FLAO</name>